<dbReference type="EC" id="2.1.1.233" evidence="3 8"/>
<dbReference type="GO" id="GO:0018423">
    <property type="term" value="F:protein C-terminal leucine carboxyl O-methyltransferase activity"/>
    <property type="evidence" value="ECO:0007669"/>
    <property type="project" value="UniProtKB-EC"/>
</dbReference>
<reference evidence="12" key="1">
    <citation type="journal article" date="2015" name="Genome Announc.">
        <title>Genome sequence of the AIDS-associated pathogen Penicillium marneffei (ATCC18224) and its near taxonomic relative Talaromyces stipitatus (ATCC10500).</title>
        <authorList>
            <person name="Nierman W.C."/>
            <person name="Fedorova-Abrams N.D."/>
            <person name="Andrianopoulos A."/>
        </authorList>
    </citation>
    <scope>NUCLEOTIDE SEQUENCE [LARGE SCALE GENOMIC DNA]</scope>
    <source>
        <strain evidence="12">ATCC 10500 / CBS 375.48 / QM 6759 / NRRL 1006</strain>
    </source>
</reference>
<dbReference type="RefSeq" id="XP_002478426.1">
    <property type="nucleotide sequence ID" value="XM_002478381.1"/>
</dbReference>
<dbReference type="VEuPathDB" id="FungiDB:TSTA_086960"/>
<evidence type="ECO:0000313" key="11">
    <source>
        <dbReference type="EMBL" id="EED21463.1"/>
    </source>
</evidence>
<dbReference type="EMBL" id="EQ962653">
    <property type="protein sequence ID" value="EED21463.1"/>
    <property type="molecule type" value="Genomic_DNA"/>
</dbReference>
<dbReference type="OMA" id="IIYEPIR"/>
<comment type="function">
    <text evidence="8">Methylates the carboxyl group of the C-terminal leucine residue of protein phosphatase 2A catalytic subunits to form alpha-leucine ester residues.</text>
</comment>
<dbReference type="Gene3D" id="3.40.50.150">
    <property type="entry name" value="Vaccinia Virus protein VP39"/>
    <property type="match status" value="1"/>
</dbReference>
<keyword evidence="7 8" id="KW-0949">S-adenosyl-L-methionine</keyword>
<dbReference type="PANTHER" id="PTHR13600">
    <property type="entry name" value="LEUCINE CARBOXYL METHYLTRANSFERASE"/>
    <property type="match status" value="1"/>
</dbReference>
<dbReference type="Proteomes" id="UP000001745">
    <property type="component" value="Unassembled WGS sequence"/>
</dbReference>
<feature type="region of interest" description="Disordered" evidence="10">
    <location>
        <begin position="225"/>
        <end position="248"/>
    </location>
</feature>
<evidence type="ECO:0000256" key="2">
    <source>
        <dbReference type="ARBA" id="ARBA00010703"/>
    </source>
</evidence>
<dbReference type="GeneID" id="8110102"/>
<evidence type="ECO:0000256" key="9">
    <source>
        <dbReference type="PIRSR" id="PIRSR016305-1"/>
    </source>
</evidence>
<proteinExistence type="inferred from homology"/>
<dbReference type="InterPro" id="IPR016651">
    <property type="entry name" value="LCMT1"/>
</dbReference>
<dbReference type="FunCoup" id="B8M0T0">
    <property type="interactions" value="546"/>
</dbReference>
<evidence type="ECO:0000256" key="5">
    <source>
        <dbReference type="ARBA" id="ARBA00022603"/>
    </source>
</evidence>
<dbReference type="GO" id="GO:0032259">
    <property type="term" value="P:methylation"/>
    <property type="evidence" value="ECO:0007669"/>
    <property type="project" value="UniProtKB-KW"/>
</dbReference>
<feature type="binding site" evidence="9">
    <location>
        <position position="134"/>
    </location>
    <ligand>
        <name>S-adenosyl-L-methionine</name>
        <dbReference type="ChEBI" id="CHEBI:59789"/>
    </ligand>
</feature>
<keyword evidence="6 8" id="KW-0808">Transferase</keyword>
<dbReference type="SUPFAM" id="SSF53335">
    <property type="entry name" value="S-adenosyl-L-methionine-dependent methyltransferases"/>
    <property type="match status" value="1"/>
</dbReference>
<dbReference type="InParanoid" id="B8M0T0"/>
<evidence type="ECO:0000256" key="1">
    <source>
        <dbReference type="ARBA" id="ARBA00000724"/>
    </source>
</evidence>
<feature type="compositionally biased region" description="Low complexity" evidence="10">
    <location>
        <begin position="37"/>
        <end position="48"/>
    </location>
</feature>
<evidence type="ECO:0000256" key="4">
    <source>
        <dbReference type="ARBA" id="ARBA00017497"/>
    </source>
</evidence>
<feature type="binding site" evidence="9">
    <location>
        <begin position="213"/>
        <end position="214"/>
    </location>
    <ligand>
        <name>S-adenosyl-L-methionine</name>
        <dbReference type="ChEBI" id="CHEBI:59789"/>
    </ligand>
</feature>
<evidence type="ECO:0000256" key="3">
    <source>
        <dbReference type="ARBA" id="ARBA00012834"/>
    </source>
</evidence>
<keyword evidence="5 8" id="KW-0489">Methyltransferase</keyword>
<dbReference type="HOGENOM" id="CLU_031312_1_1_1"/>
<comment type="similarity">
    <text evidence="2 8">Belongs to the methyltransferase superfamily. LCMT family.</text>
</comment>
<organism evidence="11 12">
    <name type="scientific">Talaromyces stipitatus (strain ATCC 10500 / CBS 375.48 / QM 6759 / NRRL 1006)</name>
    <name type="common">Penicillium stipitatum</name>
    <dbReference type="NCBI Taxonomy" id="441959"/>
    <lineage>
        <taxon>Eukaryota</taxon>
        <taxon>Fungi</taxon>
        <taxon>Dikarya</taxon>
        <taxon>Ascomycota</taxon>
        <taxon>Pezizomycotina</taxon>
        <taxon>Eurotiomycetes</taxon>
        <taxon>Eurotiomycetidae</taxon>
        <taxon>Eurotiales</taxon>
        <taxon>Trichocomaceae</taxon>
        <taxon>Talaromyces</taxon>
        <taxon>Talaromyces sect. Talaromyces</taxon>
    </lineage>
</organism>
<evidence type="ECO:0000256" key="7">
    <source>
        <dbReference type="ARBA" id="ARBA00022691"/>
    </source>
</evidence>
<feature type="binding site" evidence="9">
    <location>
        <position position="104"/>
    </location>
    <ligand>
        <name>S-adenosyl-L-methionine</name>
        <dbReference type="ChEBI" id="CHEBI:59789"/>
    </ligand>
</feature>
<dbReference type="eggNOG" id="KOG2918">
    <property type="taxonomic scope" value="Eukaryota"/>
</dbReference>
<sequence>MSVNQIPNLNTLRRGGGGLRARLRGRGRGSGGSTSDDTQSQAANNTAAAKDKIIQGTDNDASVSRLSAVELGYLDDVFARALTPSGGGPGSRRFPIINRGTYVRTTAIDQLVNCFLDEDGKSQHATKKQIISLGAGSDTRPFRIFSKKQRSQLVYHELDFSVNTSAKIKAIRSSPLLQRAIQADTEALSTAGNEQYIADDSLHLPNYHIHPIDLRALAAKSSASTAKSAMNDSQQPTEDHNTSTAETKELLPGIDPTLPTLLISECCLIYLSPDDADAVIDYFSQTIFPPTTPLGLIIYEPIRPDDPFGKTMVSNLAARGIQLQTLHKYASLPAQRQRFAHHRLGSGQGAVDIDFIWNYWISNAEKERVAALEMLDEIEEWILLAQHYCVAWGWRGDIGKGDFALWKGIRSE</sequence>
<dbReference type="PANTHER" id="PTHR13600:SF21">
    <property type="entry name" value="LEUCINE CARBOXYL METHYLTRANSFERASE 1"/>
    <property type="match status" value="1"/>
</dbReference>
<dbReference type="Pfam" id="PF04072">
    <property type="entry name" value="LCM"/>
    <property type="match status" value="1"/>
</dbReference>
<dbReference type="AlphaFoldDB" id="B8M0T0"/>
<evidence type="ECO:0000256" key="8">
    <source>
        <dbReference type="PIRNR" id="PIRNR016305"/>
    </source>
</evidence>
<feature type="binding site" evidence="9">
    <location>
        <position position="265"/>
    </location>
    <ligand>
        <name>S-adenosyl-L-methionine</name>
        <dbReference type="ChEBI" id="CHEBI:59789"/>
    </ligand>
</feature>
<dbReference type="PhylomeDB" id="B8M0T0"/>
<gene>
    <name evidence="11" type="ORF">TSTA_086960</name>
</gene>
<dbReference type="InterPro" id="IPR007213">
    <property type="entry name" value="Ppm1/Ppm2/Tcmp"/>
</dbReference>
<evidence type="ECO:0000256" key="10">
    <source>
        <dbReference type="SAM" id="MobiDB-lite"/>
    </source>
</evidence>
<name>B8M0T0_TALSN</name>
<feature type="compositionally biased region" description="Basic and acidic residues" evidence="10">
    <location>
        <begin position="237"/>
        <end position="248"/>
    </location>
</feature>
<feature type="compositionally biased region" description="Polar residues" evidence="10">
    <location>
        <begin position="1"/>
        <end position="11"/>
    </location>
</feature>
<keyword evidence="12" id="KW-1185">Reference proteome</keyword>
<dbReference type="STRING" id="441959.B8M0T0"/>
<dbReference type="PIRSF" id="PIRSF016305">
    <property type="entry name" value="LCM_mtfrase"/>
    <property type="match status" value="1"/>
</dbReference>
<evidence type="ECO:0000256" key="6">
    <source>
        <dbReference type="ARBA" id="ARBA00022679"/>
    </source>
</evidence>
<comment type="catalytic activity">
    <reaction evidence="1 8">
        <text>[phosphatase 2A protein]-C-terminal L-leucine + S-adenosyl-L-methionine = [phosphatase 2A protein]-C-terminal L-leucine methyl ester + S-adenosyl-L-homocysteine</text>
        <dbReference type="Rhea" id="RHEA:48544"/>
        <dbReference type="Rhea" id="RHEA-COMP:12134"/>
        <dbReference type="Rhea" id="RHEA-COMP:12135"/>
        <dbReference type="ChEBI" id="CHEBI:57856"/>
        <dbReference type="ChEBI" id="CHEBI:59789"/>
        <dbReference type="ChEBI" id="CHEBI:90516"/>
        <dbReference type="ChEBI" id="CHEBI:90517"/>
        <dbReference type="EC" id="2.1.1.233"/>
    </reaction>
</comment>
<protein>
    <recommendedName>
        <fullName evidence="4 8">Leucine carboxyl methyltransferase 1</fullName>
        <ecNumber evidence="3 8">2.1.1.233</ecNumber>
    </recommendedName>
</protein>
<dbReference type="InterPro" id="IPR029063">
    <property type="entry name" value="SAM-dependent_MTases_sf"/>
</dbReference>
<accession>B8M0T0</accession>
<dbReference type="OrthoDB" id="203237at2759"/>
<evidence type="ECO:0000313" key="12">
    <source>
        <dbReference type="Proteomes" id="UP000001745"/>
    </source>
</evidence>
<feature type="region of interest" description="Disordered" evidence="10">
    <location>
        <begin position="1"/>
        <end position="51"/>
    </location>
</feature>